<dbReference type="AlphaFoldDB" id="A0AAJ6CTM1"/>
<accession>A0AAJ6CTM1</accession>
<evidence type="ECO:0000313" key="11">
    <source>
        <dbReference type="EMBL" id="WFG38329.1"/>
    </source>
</evidence>
<dbReference type="GO" id="GO:0071949">
    <property type="term" value="F:FAD binding"/>
    <property type="evidence" value="ECO:0007669"/>
    <property type="project" value="TreeGrafter"/>
</dbReference>
<gene>
    <name evidence="10" type="ORF">GKO46_07465</name>
    <name evidence="11" type="ORF">GKO48_01470</name>
</gene>
<dbReference type="PANTHER" id="PTHR45754:SF3">
    <property type="entry name" value="METHYLENETETRAHYDROFOLATE REDUCTASE (NADPH)"/>
    <property type="match status" value="1"/>
</dbReference>
<dbReference type="Proteomes" id="UP001219901">
    <property type="component" value="Chromosome"/>
</dbReference>
<dbReference type="InterPro" id="IPR003171">
    <property type="entry name" value="Mehydrof_redctse-like"/>
</dbReference>
<reference evidence="11" key="2">
    <citation type="journal article" date="2023" name="Nat. Commun.">
        <title>Cultivation of marine bacteria of the SAR202 clade.</title>
        <authorList>
            <person name="Lim Y."/>
            <person name="Seo J.H."/>
            <person name="Giovannoni S.J."/>
            <person name="Kang I."/>
            <person name="Cho J.C."/>
        </authorList>
    </citation>
    <scope>NUCLEOTIDE SEQUENCE</scope>
    <source>
        <strain evidence="11">JH1073</strain>
    </source>
</reference>
<comment type="catalytic activity">
    <reaction evidence="7">
        <text>(6S)-5-methyl-5,6,7,8-tetrahydrofolate + NAD(+) = (6R)-5,10-methylene-5,6,7,8-tetrahydrofolate + NADH + H(+)</text>
        <dbReference type="Rhea" id="RHEA:19821"/>
        <dbReference type="ChEBI" id="CHEBI:15378"/>
        <dbReference type="ChEBI" id="CHEBI:15636"/>
        <dbReference type="ChEBI" id="CHEBI:18608"/>
        <dbReference type="ChEBI" id="CHEBI:57540"/>
        <dbReference type="ChEBI" id="CHEBI:57945"/>
        <dbReference type="EC" id="1.5.1.54"/>
    </reaction>
    <physiologicalReaction direction="right-to-left" evidence="7">
        <dbReference type="Rhea" id="RHEA:19823"/>
    </physiologicalReaction>
</comment>
<dbReference type="SUPFAM" id="SSF51730">
    <property type="entry name" value="FAD-linked oxidoreductase"/>
    <property type="match status" value="1"/>
</dbReference>
<dbReference type="InterPro" id="IPR022026">
    <property type="entry name" value="DUF5981"/>
</dbReference>
<dbReference type="GO" id="GO:0005829">
    <property type="term" value="C:cytosol"/>
    <property type="evidence" value="ECO:0007669"/>
    <property type="project" value="TreeGrafter"/>
</dbReference>
<reference evidence="12 13" key="1">
    <citation type="submission" date="2019-11" db="EMBL/GenBank/DDBJ databases">
        <authorList>
            <person name="Cho J.-C."/>
        </authorList>
    </citation>
    <scope>NUCLEOTIDE SEQUENCE [LARGE SCALE GENOMIC DNA]</scope>
    <source>
        <strain evidence="11 12">JH1073</strain>
        <strain evidence="10 13">JH702</strain>
    </source>
</reference>
<dbReference type="GO" id="GO:0035999">
    <property type="term" value="P:tetrahydrofolate interconversion"/>
    <property type="evidence" value="ECO:0007669"/>
    <property type="project" value="TreeGrafter"/>
</dbReference>
<sequence length="534" mass="59418">MEPSGSPKQNLRGMLENSDRFLTAVEIETSRGLLMAEASRKTAELAKSLSEFDQVDFVSLTDNPGGNPHIRPEVLGQDLLFRGRDVVINMSCKDYNRNGVESRLWALGSQGFSNVLALSGDYPIGGFKGQAQPVFDIDSVGLLELMNQMNEGLPNQMWGSVGREDRLEKTNFFAGCAVSPFKKLEGELMTQYFKLALKVRTGAKFAITQIGYDSRKASELYQYVQSNNINVPLIGSVFILTAPAGRFFNRWGVPGVWVSDELRDIANKQAKSKDRGRAFFSELAAKQIAILRGIGYRGAYISGRPQLKRIQGILEMADSFGENDWKDFAKEINFAQPDEFYHYEQGDNAGLSSNEVSKSYLASKTKSSKLKGKFSVPMQYRLGKFVHDRVFTEGTLGFKAGKAVYSQIEKSKKLTSAAHVLEQASKVPVYHCRDCGDCSLPDIAYLCPESQCVKSQRNGPCGGTKAGKCEILDQECIWIRAYDRLKPYGDETKMLQRPVAFRDASLRNTSAWANTFLARDHHAKQSPADSDRKA</sequence>
<comment type="similarity">
    <text evidence="3 8">Belongs to the methylenetetrahydrofolate reductase family.</text>
</comment>
<evidence type="ECO:0000256" key="3">
    <source>
        <dbReference type="ARBA" id="ARBA00006743"/>
    </source>
</evidence>
<evidence type="ECO:0000259" key="9">
    <source>
        <dbReference type="Pfam" id="PF12225"/>
    </source>
</evidence>
<dbReference type="Gene3D" id="3.20.20.220">
    <property type="match status" value="1"/>
</dbReference>
<dbReference type="Pfam" id="PF02219">
    <property type="entry name" value="MTHFR"/>
    <property type="match status" value="1"/>
</dbReference>
<dbReference type="InterPro" id="IPR029041">
    <property type="entry name" value="FAD-linked_oxidoreductase-like"/>
</dbReference>
<dbReference type="EMBL" id="CP046147">
    <property type="protein sequence ID" value="WFG38329.1"/>
    <property type="molecule type" value="Genomic_DNA"/>
</dbReference>
<feature type="domain" description="Methylene-tetrahydrofolate reductase C-terminal-like" evidence="9">
    <location>
        <begin position="418"/>
        <end position="502"/>
    </location>
</feature>
<evidence type="ECO:0000313" key="13">
    <source>
        <dbReference type="Proteomes" id="UP001321249"/>
    </source>
</evidence>
<keyword evidence="4 8" id="KW-0285">Flavoprotein</keyword>
<evidence type="ECO:0000256" key="4">
    <source>
        <dbReference type="ARBA" id="ARBA00022630"/>
    </source>
</evidence>
<evidence type="ECO:0000256" key="6">
    <source>
        <dbReference type="ARBA" id="ARBA00023002"/>
    </source>
</evidence>
<dbReference type="GO" id="GO:0009086">
    <property type="term" value="P:methionine biosynthetic process"/>
    <property type="evidence" value="ECO:0007669"/>
    <property type="project" value="TreeGrafter"/>
</dbReference>
<dbReference type="Pfam" id="PF12225">
    <property type="entry name" value="DUF5981"/>
    <property type="match status" value="1"/>
</dbReference>
<dbReference type="GO" id="GO:0106312">
    <property type="term" value="F:methylenetetrahydrofolate reductase (NADH) activity"/>
    <property type="evidence" value="ECO:0007669"/>
    <property type="project" value="UniProtKB-EC"/>
</dbReference>
<evidence type="ECO:0000313" key="10">
    <source>
        <dbReference type="EMBL" id="MDG0866909.1"/>
    </source>
</evidence>
<dbReference type="EMBL" id="WMBE01000002">
    <property type="protein sequence ID" value="MDG0866909.1"/>
    <property type="molecule type" value="Genomic_DNA"/>
</dbReference>
<organism evidence="11 12">
    <name type="scientific">Candidatus Lucifugimonas marina</name>
    <dbReference type="NCBI Taxonomy" id="3038979"/>
    <lineage>
        <taxon>Bacteria</taxon>
        <taxon>Bacillati</taxon>
        <taxon>Chloroflexota</taxon>
        <taxon>Dehalococcoidia</taxon>
        <taxon>SAR202 cluster</taxon>
        <taxon>Candidatus Lucifugimonadales</taxon>
        <taxon>Candidatus Lucifugimonadaceae</taxon>
        <taxon>Candidatus Lucifugimonas</taxon>
    </lineage>
</organism>
<dbReference type="RefSeq" id="WP_342824748.1">
    <property type="nucleotide sequence ID" value="NZ_CP046146.1"/>
</dbReference>
<keyword evidence="5 8" id="KW-0274">FAD</keyword>
<comment type="pathway">
    <text evidence="2 8">One-carbon metabolism; tetrahydrofolate interconversion.</text>
</comment>
<evidence type="ECO:0000256" key="2">
    <source>
        <dbReference type="ARBA" id="ARBA00004777"/>
    </source>
</evidence>
<name>A0AAJ6CTM1_9CHLR</name>
<dbReference type="Proteomes" id="UP001321249">
    <property type="component" value="Unassembled WGS sequence"/>
</dbReference>
<keyword evidence="12" id="KW-1185">Reference proteome</keyword>
<proteinExistence type="inferred from homology"/>
<dbReference type="PANTHER" id="PTHR45754">
    <property type="entry name" value="METHYLENETETRAHYDROFOLATE REDUCTASE"/>
    <property type="match status" value="1"/>
</dbReference>
<comment type="cofactor">
    <cofactor evidence="1 8">
        <name>FAD</name>
        <dbReference type="ChEBI" id="CHEBI:57692"/>
    </cofactor>
</comment>
<protein>
    <recommendedName>
        <fullName evidence="8">Methylenetetrahydrofolate reductase</fullName>
    </recommendedName>
</protein>
<evidence type="ECO:0000313" key="12">
    <source>
        <dbReference type="Proteomes" id="UP001219901"/>
    </source>
</evidence>
<evidence type="ECO:0000256" key="5">
    <source>
        <dbReference type="ARBA" id="ARBA00022827"/>
    </source>
</evidence>
<evidence type="ECO:0000256" key="8">
    <source>
        <dbReference type="RuleBase" id="RU003862"/>
    </source>
</evidence>
<reference evidence="12" key="3">
    <citation type="submission" date="2023-06" db="EMBL/GenBank/DDBJ databases">
        <title>Pangenomics reveal diversification of enzyme families and niche specialization in globally abundant SAR202 bacteria.</title>
        <authorList>
            <person name="Saw J.H.W."/>
        </authorList>
    </citation>
    <scope>NUCLEOTIDE SEQUENCE [LARGE SCALE GENOMIC DNA]</scope>
    <source>
        <strain evidence="12">JH1073</strain>
    </source>
</reference>
<evidence type="ECO:0000256" key="1">
    <source>
        <dbReference type="ARBA" id="ARBA00001974"/>
    </source>
</evidence>
<keyword evidence="6 8" id="KW-0560">Oxidoreductase</keyword>
<evidence type="ECO:0000256" key="7">
    <source>
        <dbReference type="ARBA" id="ARBA00048628"/>
    </source>
</evidence>